<feature type="transmembrane region" description="Helical" evidence="1">
    <location>
        <begin position="288"/>
        <end position="311"/>
    </location>
</feature>
<evidence type="ECO:0008006" key="4">
    <source>
        <dbReference type="Google" id="ProtNLM"/>
    </source>
</evidence>
<feature type="transmembrane region" description="Helical" evidence="1">
    <location>
        <begin position="346"/>
        <end position="364"/>
    </location>
</feature>
<evidence type="ECO:0000313" key="3">
    <source>
        <dbReference type="Proteomes" id="UP000008457"/>
    </source>
</evidence>
<dbReference type="PANTHER" id="PTHR37814">
    <property type="entry name" value="CONSERVED MEMBRANE PROTEIN"/>
    <property type="match status" value="1"/>
</dbReference>
<keyword evidence="1" id="KW-0472">Membrane</keyword>
<feature type="transmembrane region" description="Helical" evidence="1">
    <location>
        <begin position="207"/>
        <end position="230"/>
    </location>
</feature>
<dbReference type="HOGENOM" id="CLU_043930_0_0_9"/>
<dbReference type="AlphaFoldDB" id="F4A048"/>
<dbReference type="STRING" id="697281.Mahau_1701"/>
<sequence length="373" mass="39989">MNILITIETSRKLKNIKWGLIMMDRNIPTWKIAATYIGTVVGAGFASGQEILQFFAVFGINGLLGLSIATLLFMVFGYIIMDLGRRLDSRSHIEIIKFSGNNWISTFIDYLIIFFLFGALTTMIAGSGAMLAQQFNISGIWGNALMTITATITVLTGLNGVVNSISFVVPFLLISATGISVVSVLNTPSASEITTIASTAGSLVNNWLLSAVLYTSYNILLSVSILAPLGSRAESKKAVNRGALIGSIGLGLGATVIYLALTKSMASVKNLEVPMIFIAGRISYPVQLIYATVLLTEIYTTAVSSLYGFVARITDLRSPLAKFLIIGTAVLAFIASQLGFSTMIKYLYPLAGYGGIVMLVVLVINKMKVSVIK</sequence>
<evidence type="ECO:0000256" key="1">
    <source>
        <dbReference type="SAM" id="Phobius"/>
    </source>
</evidence>
<gene>
    <name evidence="2" type="ordered locus">Mahau_1701</name>
</gene>
<keyword evidence="1" id="KW-0812">Transmembrane</keyword>
<dbReference type="InterPro" id="IPR038728">
    <property type="entry name" value="YkvI-like"/>
</dbReference>
<dbReference type="Proteomes" id="UP000008457">
    <property type="component" value="Chromosome"/>
</dbReference>
<dbReference type="EMBL" id="CP002360">
    <property type="protein sequence ID" value="AEE96882.1"/>
    <property type="molecule type" value="Genomic_DNA"/>
</dbReference>
<feature type="transmembrane region" description="Helical" evidence="1">
    <location>
        <begin position="102"/>
        <end position="125"/>
    </location>
</feature>
<dbReference type="KEGG" id="mas:Mahau_1701"/>
<organism evidence="2 3">
    <name type="scientific">Mahella australiensis (strain DSM 15567 / CIP 107919 / 50-1 BON)</name>
    <dbReference type="NCBI Taxonomy" id="697281"/>
    <lineage>
        <taxon>Bacteria</taxon>
        <taxon>Bacillati</taxon>
        <taxon>Bacillota</taxon>
        <taxon>Clostridia</taxon>
        <taxon>Thermoanaerobacterales</taxon>
        <taxon>Thermoanaerobacterales Family IV. Incertae Sedis</taxon>
        <taxon>Mahella</taxon>
    </lineage>
</organism>
<proteinExistence type="predicted"/>
<keyword evidence="1" id="KW-1133">Transmembrane helix</keyword>
<feature type="transmembrane region" description="Helical" evidence="1">
    <location>
        <begin position="323"/>
        <end position="340"/>
    </location>
</feature>
<reference evidence="3" key="1">
    <citation type="submission" date="2010-11" db="EMBL/GenBank/DDBJ databases">
        <title>The complete genome of Mahella australiensis DSM 15567.</title>
        <authorList>
            <consortium name="US DOE Joint Genome Institute (JGI-PGF)"/>
            <person name="Lucas S."/>
            <person name="Copeland A."/>
            <person name="Lapidus A."/>
            <person name="Bruce D."/>
            <person name="Goodwin L."/>
            <person name="Pitluck S."/>
            <person name="Kyrpides N."/>
            <person name="Mavromatis K."/>
            <person name="Pagani I."/>
            <person name="Ivanova N."/>
            <person name="Teshima H."/>
            <person name="Brettin T."/>
            <person name="Detter J.C."/>
            <person name="Han C."/>
            <person name="Tapia R."/>
            <person name="Land M."/>
            <person name="Hauser L."/>
            <person name="Markowitz V."/>
            <person name="Cheng J.-F."/>
            <person name="Hugenholtz P."/>
            <person name="Woyke T."/>
            <person name="Wu D."/>
            <person name="Spring S."/>
            <person name="Pukall R."/>
            <person name="Steenblock K."/>
            <person name="Schneider S."/>
            <person name="Klenk H.-P."/>
            <person name="Eisen J.A."/>
        </authorList>
    </citation>
    <scope>NUCLEOTIDE SEQUENCE [LARGE SCALE GENOMIC DNA]</scope>
    <source>
        <strain evidence="3">DSM 15567 / CIP 107919 / 50-1 BON</strain>
    </source>
</reference>
<name>F4A048_MAHA5</name>
<feature type="transmembrane region" description="Helical" evidence="1">
    <location>
        <begin position="54"/>
        <end position="81"/>
    </location>
</feature>
<evidence type="ECO:0000313" key="2">
    <source>
        <dbReference type="EMBL" id="AEE96882.1"/>
    </source>
</evidence>
<feature type="transmembrane region" description="Helical" evidence="1">
    <location>
        <begin position="137"/>
        <end position="158"/>
    </location>
</feature>
<feature type="transmembrane region" description="Helical" evidence="1">
    <location>
        <begin position="242"/>
        <end position="261"/>
    </location>
</feature>
<keyword evidence="3" id="KW-1185">Reference proteome</keyword>
<accession>F4A048</accession>
<reference evidence="2 3" key="2">
    <citation type="journal article" date="2011" name="Stand. Genomic Sci.">
        <title>Complete genome sequence of Mahella australiensis type strain (50-1 BON).</title>
        <authorList>
            <person name="Sikorski J."/>
            <person name="Teshima H."/>
            <person name="Nolan M."/>
            <person name="Lucas S."/>
            <person name="Hammon N."/>
            <person name="Deshpande S."/>
            <person name="Cheng J.F."/>
            <person name="Pitluck S."/>
            <person name="Liolios K."/>
            <person name="Pagani I."/>
            <person name="Ivanova N."/>
            <person name="Huntemann M."/>
            <person name="Mavromatis K."/>
            <person name="Ovchinikova G."/>
            <person name="Pati A."/>
            <person name="Tapia R."/>
            <person name="Han C."/>
            <person name="Goodwin L."/>
            <person name="Chen A."/>
            <person name="Palaniappan K."/>
            <person name="Land M."/>
            <person name="Hauser L."/>
            <person name="Ngatchou-Djao O.D."/>
            <person name="Rohde M."/>
            <person name="Pukall R."/>
            <person name="Spring S."/>
            <person name="Abt B."/>
            <person name="Goker M."/>
            <person name="Detter J.C."/>
            <person name="Woyke T."/>
            <person name="Bristow J."/>
            <person name="Markowitz V."/>
            <person name="Hugenholtz P."/>
            <person name="Eisen J.A."/>
            <person name="Kyrpides N.C."/>
            <person name="Klenk H.P."/>
            <person name="Lapidus A."/>
        </authorList>
    </citation>
    <scope>NUCLEOTIDE SEQUENCE [LARGE SCALE GENOMIC DNA]</scope>
    <source>
        <strain evidence="3">DSM 15567 / CIP 107919 / 50-1 BON</strain>
    </source>
</reference>
<dbReference type="PANTHER" id="PTHR37814:SF1">
    <property type="entry name" value="MEMBRANE PROTEIN"/>
    <property type="match status" value="1"/>
</dbReference>
<dbReference type="eggNOG" id="COG3949">
    <property type="taxonomic scope" value="Bacteria"/>
</dbReference>
<protein>
    <recommendedName>
        <fullName evidence="4">Membrane protein YkvI</fullName>
    </recommendedName>
</protein>
<feature type="transmembrane region" description="Helical" evidence="1">
    <location>
        <begin position="165"/>
        <end position="187"/>
    </location>
</feature>
<feature type="transmembrane region" description="Helical" evidence="1">
    <location>
        <begin position="30"/>
        <end position="48"/>
    </location>
</feature>